<dbReference type="InterPro" id="IPR002347">
    <property type="entry name" value="SDR_fam"/>
</dbReference>
<protein>
    <submittedName>
        <fullName evidence="1">Diacetyl reductase</fullName>
    </submittedName>
</protein>
<organism evidence="1">
    <name type="scientific">Salmonella enterica subsp. enterica serovar Chester</name>
    <dbReference type="NCBI Taxonomy" id="149386"/>
    <lineage>
        <taxon>Bacteria</taxon>
        <taxon>Pseudomonadati</taxon>
        <taxon>Pseudomonadota</taxon>
        <taxon>Gammaproteobacteria</taxon>
        <taxon>Enterobacterales</taxon>
        <taxon>Enterobacteriaceae</taxon>
        <taxon>Salmonella</taxon>
    </lineage>
</organism>
<name>A0A5U8SV14_SALET</name>
<accession>A0A5U8SV14</accession>
<dbReference type="Pfam" id="PF13561">
    <property type="entry name" value="adh_short_C2"/>
    <property type="match status" value="1"/>
</dbReference>
<feature type="non-terminal residue" evidence="1">
    <location>
        <position position="1"/>
    </location>
</feature>
<gene>
    <name evidence="1" type="ORF">DS524_24110</name>
</gene>
<dbReference type="InterPro" id="IPR036291">
    <property type="entry name" value="NAD(P)-bd_dom_sf"/>
</dbReference>
<reference evidence="1" key="1">
    <citation type="submission" date="2018-07" db="EMBL/GenBank/DDBJ databases">
        <authorList>
            <person name="Ashton P.M."/>
            <person name="Dallman T."/>
            <person name="Nair S."/>
            <person name="De Pinna E."/>
            <person name="Peters T."/>
            <person name="Grant K."/>
        </authorList>
    </citation>
    <scope>NUCLEOTIDE SEQUENCE</scope>
    <source>
        <strain evidence="1">296838</strain>
    </source>
</reference>
<dbReference type="Gene3D" id="3.40.50.720">
    <property type="entry name" value="NAD(P)-binding Rossmann-like Domain"/>
    <property type="match status" value="1"/>
</dbReference>
<dbReference type="SUPFAM" id="SSF51735">
    <property type="entry name" value="NAD(P)-binding Rossmann-fold domains"/>
    <property type="match status" value="1"/>
</dbReference>
<evidence type="ECO:0000313" key="1">
    <source>
        <dbReference type="EMBL" id="EBR9858843.1"/>
    </source>
</evidence>
<dbReference type="AlphaFoldDB" id="A0A5U8SV14"/>
<dbReference type="EMBL" id="AAGUAT010000039">
    <property type="protein sequence ID" value="EBR9858843.1"/>
    <property type="molecule type" value="Genomic_DNA"/>
</dbReference>
<sequence>GIALGRAQTPDDVAALVAFLASDDSDYITGQAILTDGGIVYR</sequence>
<comment type="caution">
    <text evidence="1">The sequence shown here is derived from an EMBL/GenBank/DDBJ whole genome shotgun (WGS) entry which is preliminary data.</text>
</comment>
<proteinExistence type="predicted"/>